<protein>
    <recommendedName>
        <fullName evidence="4">Scaffolding protein</fullName>
    </recommendedName>
</protein>
<dbReference type="RefSeq" id="WP_284916055.1">
    <property type="nucleotide sequence ID" value="NZ_CP126980.1"/>
</dbReference>
<keyword evidence="3" id="KW-1185">Reference proteome</keyword>
<feature type="compositionally biased region" description="Polar residues" evidence="1">
    <location>
        <begin position="1"/>
        <end position="13"/>
    </location>
</feature>
<dbReference type="EMBL" id="CP126980">
    <property type="protein sequence ID" value="WIM94814.1"/>
    <property type="molecule type" value="Genomic_DNA"/>
</dbReference>
<evidence type="ECO:0000313" key="3">
    <source>
        <dbReference type="Proteomes" id="UP001240150"/>
    </source>
</evidence>
<sequence>MSEDPTTSPSTAPAGNGDTADDAPSTTPPPSGQVPQWEGDFDPERAARLVENLRRDLAEARAKAKTPASEVAELKSQFDALKGELTQSRLDAAKADAIASACIPAHLAAYVSGSTPEEIKASAEKVAADFSVSVDPDPIPGRPKPRLTPGHATDDSAHSFDPVAVAGASRRP</sequence>
<reference evidence="2 3" key="1">
    <citation type="submission" date="2023-06" db="EMBL/GenBank/DDBJ databases">
        <authorList>
            <person name="Yushchuk O."/>
            <person name="Binda E."/>
            <person name="Ruckert-Reed C."/>
            <person name="Fedorenko V."/>
            <person name="Kalinowski J."/>
            <person name="Marinelli F."/>
        </authorList>
    </citation>
    <scope>NUCLEOTIDE SEQUENCE [LARGE SCALE GENOMIC DNA]</scope>
    <source>
        <strain evidence="2 3">NRRL 3884</strain>
    </source>
</reference>
<evidence type="ECO:0000256" key="1">
    <source>
        <dbReference type="SAM" id="MobiDB-lite"/>
    </source>
</evidence>
<name>A0ABY8WEM3_9ACTN</name>
<feature type="region of interest" description="Disordered" evidence="1">
    <location>
        <begin position="130"/>
        <end position="172"/>
    </location>
</feature>
<evidence type="ECO:0008006" key="4">
    <source>
        <dbReference type="Google" id="ProtNLM"/>
    </source>
</evidence>
<feature type="region of interest" description="Disordered" evidence="1">
    <location>
        <begin position="1"/>
        <end position="44"/>
    </location>
</feature>
<evidence type="ECO:0000313" key="2">
    <source>
        <dbReference type="EMBL" id="WIM94814.1"/>
    </source>
</evidence>
<organism evidence="2 3">
    <name type="scientific">Actinoplanes oblitus</name>
    <dbReference type="NCBI Taxonomy" id="3040509"/>
    <lineage>
        <taxon>Bacteria</taxon>
        <taxon>Bacillati</taxon>
        <taxon>Actinomycetota</taxon>
        <taxon>Actinomycetes</taxon>
        <taxon>Micromonosporales</taxon>
        <taxon>Micromonosporaceae</taxon>
        <taxon>Actinoplanes</taxon>
    </lineage>
</organism>
<dbReference type="Proteomes" id="UP001240150">
    <property type="component" value="Chromosome"/>
</dbReference>
<gene>
    <name evidence="2" type="ORF">ACTOB_006868</name>
</gene>
<proteinExistence type="predicted"/>
<accession>A0ABY8WEM3</accession>